<dbReference type="EMBL" id="CP002745">
    <property type="protein sequence ID" value="AEK63996.1"/>
    <property type="molecule type" value="Genomic_DNA"/>
</dbReference>
<evidence type="ECO:0000256" key="3">
    <source>
        <dbReference type="ARBA" id="ARBA00004496"/>
    </source>
</evidence>
<dbReference type="NCBIfam" id="NF010546">
    <property type="entry name" value="PRK13936.1"/>
    <property type="match status" value="1"/>
</dbReference>
<dbReference type="Proteomes" id="UP000008392">
    <property type="component" value="Chromosome"/>
</dbReference>
<dbReference type="PANTHER" id="PTHR30390">
    <property type="entry name" value="SEDOHEPTULOSE 7-PHOSPHATE ISOMERASE / DNAA INITIATOR-ASSOCIATING FACTOR FOR REPLICATION INITIATION"/>
    <property type="match status" value="1"/>
</dbReference>
<dbReference type="HAMAP" id="MF_00067">
    <property type="entry name" value="GmhA"/>
    <property type="match status" value="1"/>
</dbReference>
<feature type="binding site" evidence="10">
    <location>
        <position position="233"/>
    </location>
    <ligand>
        <name>Zn(2+)</name>
        <dbReference type="ChEBI" id="CHEBI:29105"/>
    </ligand>
</feature>
<organism evidence="12 13">
    <name type="scientific">Collimonas fungivorans (strain Ter331)</name>
    <dbReference type="NCBI Taxonomy" id="1005048"/>
    <lineage>
        <taxon>Bacteria</taxon>
        <taxon>Pseudomonadati</taxon>
        <taxon>Pseudomonadota</taxon>
        <taxon>Betaproteobacteria</taxon>
        <taxon>Burkholderiales</taxon>
        <taxon>Oxalobacteraceae</taxon>
        <taxon>Collimonas</taxon>
    </lineage>
</organism>
<keyword evidence="9 10" id="KW-0119">Carbohydrate metabolism</keyword>
<dbReference type="InterPro" id="IPR001347">
    <property type="entry name" value="SIS_dom"/>
</dbReference>
<evidence type="ECO:0000256" key="1">
    <source>
        <dbReference type="ARBA" id="ARBA00000348"/>
    </source>
</evidence>
<comment type="cofactor">
    <cofactor evidence="10">
        <name>Zn(2+)</name>
        <dbReference type="ChEBI" id="CHEBI:29105"/>
    </cofactor>
    <text evidence="10">Binds 1 zinc ion per subunit.</text>
</comment>
<feature type="binding site" evidence="10">
    <location>
        <position position="175"/>
    </location>
    <ligand>
        <name>substrate</name>
    </ligand>
</feature>
<dbReference type="GO" id="GO:0005737">
    <property type="term" value="C:cytoplasm"/>
    <property type="evidence" value="ECO:0007669"/>
    <property type="project" value="UniProtKB-SubCell"/>
</dbReference>
<feature type="binding site" evidence="10">
    <location>
        <position position="115"/>
    </location>
    <ligand>
        <name>substrate</name>
    </ligand>
</feature>
<evidence type="ECO:0000256" key="2">
    <source>
        <dbReference type="ARBA" id="ARBA00003172"/>
    </source>
</evidence>
<reference evidence="12 13" key="5">
    <citation type="journal article" date="2011" name="ISME J.">
        <title>Dual transcriptional profiling of a bacterial/fungal confrontation: Collimonas fungivorans versus Aspergillus niger.</title>
        <authorList>
            <person name="Mela F."/>
            <person name="Fritsche K."/>
            <person name="de Boer W."/>
            <person name="van Veen J.A."/>
            <person name="de Graaff L.H."/>
            <person name="van den Berg M."/>
            <person name="Leveau J.H."/>
        </authorList>
    </citation>
    <scope>NUCLEOTIDE SEQUENCE [LARGE SCALE GENOMIC DNA]</scope>
    <source>
        <strain evidence="12 13">Ter331</strain>
    </source>
</reference>
<dbReference type="Pfam" id="PF13580">
    <property type="entry name" value="SIS_2"/>
    <property type="match status" value="1"/>
</dbReference>
<feature type="binding site" evidence="10">
    <location>
        <position position="225"/>
    </location>
    <ligand>
        <name>substrate</name>
    </ligand>
</feature>
<reference evidence="12 13" key="1">
    <citation type="journal article" date="2004" name="Environ. Microbiol.">
        <title>Phylogeny-function analysis of (meta)genomic libraries: screening for expression of ribosomal RNA genes by large-insert library fluorescent in situ hybridization (LIL-FISH).</title>
        <authorList>
            <person name="Leveau J.H."/>
            <person name="Gerards S."/>
            <person name="de Boer W."/>
            <person name="van Veen J.A."/>
        </authorList>
    </citation>
    <scope>NUCLEOTIDE SEQUENCE [LARGE SCALE GENOMIC DNA]</scope>
    <source>
        <strain evidence="12 13">Ter331</strain>
    </source>
</reference>
<dbReference type="InterPro" id="IPR004515">
    <property type="entry name" value="Phosphoheptose_Isoase"/>
</dbReference>
<feature type="binding site" evidence="10">
    <location>
        <position position="115"/>
    </location>
    <ligand>
        <name>Zn(2+)</name>
        <dbReference type="ChEBI" id="CHEBI:29105"/>
    </ligand>
</feature>
<feature type="domain" description="SIS" evidence="11">
    <location>
        <begin position="87"/>
        <end position="249"/>
    </location>
</feature>
<proteinExistence type="inferred from homology"/>
<dbReference type="eggNOG" id="COG0279">
    <property type="taxonomic scope" value="Bacteria"/>
</dbReference>
<evidence type="ECO:0000313" key="12">
    <source>
        <dbReference type="EMBL" id="AEK63996.1"/>
    </source>
</evidence>
<feature type="binding site" evidence="10">
    <location>
        <begin position="170"/>
        <end position="172"/>
    </location>
    <ligand>
        <name>substrate</name>
    </ligand>
</feature>
<feature type="binding site" evidence="10">
    <location>
        <position position="111"/>
    </location>
    <ligand>
        <name>Zn(2+)</name>
        <dbReference type="ChEBI" id="CHEBI:29105"/>
    </ligand>
</feature>
<keyword evidence="7 10" id="KW-0862">Zinc</keyword>
<accession>G0AFI8</accession>
<dbReference type="PANTHER" id="PTHR30390:SF6">
    <property type="entry name" value="DNAA INITIATOR-ASSOCIATING PROTEIN DIAA"/>
    <property type="match status" value="1"/>
</dbReference>
<comment type="function">
    <text evidence="2 10">Catalyzes the isomerization of sedoheptulose 7-phosphate in D-glycero-D-manno-heptose 7-phosphate.</text>
</comment>
<reference evidence="13" key="6">
    <citation type="submission" date="2011-05" db="EMBL/GenBank/DDBJ databases">
        <title>Complete sequence of Collimonas fungivorans Ter331.</title>
        <authorList>
            <person name="Leveau J.H."/>
        </authorList>
    </citation>
    <scope>NUCLEOTIDE SEQUENCE [LARGE SCALE GENOMIC DNA]</scope>
    <source>
        <strain evidence="13">Ter331</strain>
    </source>
</reference>
<dbReference type="InterPro" id="IPR035461">
    <property type="entry name" value="GmhA/DiaA"/>
</dbReference>
<evidence type="ECO:0000259" key="11">
    <source>
        <dbReference type="PROSITE" id="PS51464"/>
    </source>
</evidence>
<evidence type="ECO:0000256" key="9">
    <source>
        <dbReference type="ARBA" id="ARBA00023277"/>
    </source>
</evidence>
<dbReference type="EC" id="5.3.1.28" evidence="10"/>
<evidence type="ECO:0000256" key="10">
    <source>
        <dbReference type="HAMAP-Rule" id="MF_00067"/>
    </source>
</evidence>
<dbReference type="GO" id="GO:2001061">
    <property type="term" value="P:D-glycero-D-manno-heptose 7-phosphate biosynthetic process"/>
    <property type="evidence" value="ECO:0007669"/>
    <property type="project" value="UniProtKB-UniPathway"/>
</dbReference>
<gene>
    <name evidence="12" type="primary">lpcA</name>
    <name evidence="10" type="synonym">gmhA</name>
    <name evidence="12" type="ordered locus">CFU_4174</name>
</gene>
<sequence length="250" mass="26673">MDQASIRNLAPGRSNDRYNQATTIKASILSRKPSCRYRLGHGPQHFTQNTDIMINQRILAHFNESAELKARAAEVLAGPIASAVELMFSALSNGNKILACGNGGSAADCQHFAAELVGRFERERLPLPALALTTDTSIITAVGNDYSYNEIFSKQVQAFGQAGDVLLAFSTSGNSANVLAAIDVALERDMRVIALTGKGGGAIGKKLTEADVHICVPHDRTARIQEVHLLTIHCLCDGIDVALFGGDAND</sequence>
<name>G0AFI8_COLFT</name>
<evidence type="ECO:0000256" key="5">
    <source>
        <dbReference type="ARBA" id="ARBA00022490"/>
    </source>
</evidence>
<keyword evidence="13" id="KW-1185">Reference proteome</keyword>
<keyword evidence="6 10" id="KW-0479">Metal-binding</keyword>
<dbReference type="InterPro" id="IPR046348">
    <property type="entry name" value="SIS_dom_sf"/>
</dbReference>
<reference evidence="12 13" key="4">
    <citation type="journal article" date="2010" name="Environ. Microbiol.">
        <title>The bacterial genus Collimonas: mycophagy, weathering and other adaptive solutions to life in oligotrophic soil environments.</title>
        <authorList>
            <person name="Leveau J.H."/>
            <person name="Uroz S."/>
            <person name="de Boer W."/>
        </authorList>
    </citation>
    <scope>NUCLEOTIDE SEQUENCE [LARGE SCALE GENOMIC DNA]</scope>
    <source>
        <strain evidence="12 13">Ter331</strain>
    </source>
</reference>
<keyword evidence="5 10" id="KW-0963">Cytoplasm</keyword>
<comment type="pathway">
    <text evidence="10">Carbohydrate biosynthesis; D-glycero-D-manno-heptose 7-phosphate biosynthesis; D-glycero-alpha-D-manno-heptose 7-phosphate and D-glycero-beta-D-manno-heptose 7-phosphate from sedoheptulose 7-phosphate: step 1/1.</text>
</comment>
<dbReference type="UniPathway" id="UPA00041">
    <property type="reaction ID" value="UER00436"/>
</dbReference>
<dbReference type="GO" id="GO:0008968">
    <property type="term" value="F:D-sedoheptulose 7-phosphate isomerase activity"/>
    <property type="evidence" value="ECO:0007669"/>
    <property type="project" value="UniProtKB-UniRule"/>
</dbReference>
<dbReference type="GO" id="GO:0097367">
    <property type="term" value="F:carbohydrate derivative binding"/>
    <property type="evidence" value="ECO:0007669"/>
    <property type="project" value="InterPro"/>
</dbReference>
<feature type="binding site" evidence="10">
    <location>
        <position position="225"/>
    </location>
    <ligand>
        <name>Zn(2+)</name>
        <dbReference type="ChEBI" id="CHEBI:29105"/>
    </ligand>
</feature>
<evidence type="ECO:0000256" key="6">
    <source>
        <dbReference type="ARBA" id="ARBA00022723"/>
    </source>
</evidence>
<dbReference type="CDD" id="cd05006">
    <property type="entry name" value="SIS_GmhA"/>
    <property type="match status" value="1"/>
</dbReference>
<comment type="catalytic activity">
    <reaction evidence="1 10">
        <text>2 D-sedoheptulose 7-phosphate = D-glycero-alpha-D-manno-heptose 7-phosphate + D-glycero-beta-D-manno-heptose 7-phosphate</text>
        <dbReference type="Rhea" id="RHEA:27489"/>
        <dbReference type="ChEBI" id="CHEBI:57483"/>
        <dbReference type="ChEBI" id="CHEBI:60203"/>
        <dbReference type="ChEBI" id="CHEBI:60204"/>
        <dbReference type="EC" id="5.3.1.28"/>
    </reaction>
</comment>
<comment type="miscellaneous">
    <text evidence="10">The reaction produces a racemic mixture of D-glycero-alpha-D-manno-heptose 7-phosphate and D-glycero-beta-D-manno-heptose 7-phosphate.</text>
</comment>
<dbReference type="PROSITE" id="PS51464">
    <property type="entry name" value="SIS"/>
    <property type="match status" value="1"/>
</dbReference>
<dbReference type="STRING" id="1005048.CFU_4174"/>
<comment type="similarity">
    <text evidence="4 10">Belongs to the SIS family. GmhA subfamily.</text>
</comment>
<dbReference type="KEGG" id="cfu:CFU_4174"/>
<dbReference type="GO" id="GO:0008270">
    <property type="term" value="F:zinc ion binding"/>
    <property type="evidence" value="ECO:0007669"/>
    <property type="project" value="UniProtKB-UniRule"/>
</dbReference>
<reference evidence="12 13" key="2">
    <citation type="journal article" date="2006" name="J. Microbiol. Methods">
        <title>Genomic flank-sequencing of plasposon insertion sites for rapid identification of functional genes.</title>
        <authorList>
            <person name="Leveau J.H."/>
            <person name="Gerards S."/>
            <person name="Fritsche K."/>
            <person name="Zondag G."/>
            <person name="van Veen J.A."/>
        </authorList>
    </citation>
    <scope>NUCLEOTIDE SEQUENCE [LARGE SCALE GENOMIC DNA]</scope>
    <source>
        <strain evidence="12 13">Ter331</strain>
    </source>
</reference>
<evidence type="ECO:0000256" key="7">
    <source>
        <dbReference type="ARBA" id="ARBA00022833"/>
    </source>
</evidence>
<feature type="binding site" evidence="10">
    <location>
        <begin position="102"/>
        <end position="104"/>
    </location>
    <ligand>
        <name>substrate</name>
    </ligand>
</feature>
<keyword evidence="8 10" id="KW-0413">Isomerase</keyword>
<evidence type="ECO:0000256" key="4">
    <source>
        <dbReference type="ARBA" id="ARBA00009894"/>
    </source>
</evidence>
<dbReference type="AlphaFoldDB" id="G0AFI8"/>
<reference evidence="12 13" key="3">
    <citation type="journal article" date="2008" name="FEMS Microbiol. Ecol.">
        <title>Identification and characterization of genes underlying chitinolysis in Collimonas fungivorans Ter331.</title>
        <authorList>
            <person name="Fritsche K."/>
            <person name="de Boer W."/>
            <person name="Gerards S."/>
            <person name="van den Berg M."/>
            <person name="van Veen J.A."/>
            <person name="Leveau J.H."/>
        </authorList>
    </citation>
    <scope>NUCLEOTIDE SEQUENCE [LARGE SCALE GENOMIC DNA]</scope>
    <source>
        <strain evidence="12 13">Ter331</strain>
    </source>
</reference>
<evidence type="ECO:0000313" key="13">
    <source>
        <dbReference type="Proteomes" id="UP000008392"/>
    </source>
</evidence>
<protein>
    <recommendedName>
        <fullName evidence="10">Phosphoheptose isomerase</fullName>
        <ecNumber evidence="10">5.3.1.28</ecNumber>
    </recommendedName>
    <alternativeName>
        <fullName evidence="10">Sedoheptulose 7-phosphate isomerase</fullName>
    </alternativeName>
</protein>
<dbReference type="SUPFAM" id="SSF53697">
    <property type="entry name" value="SIS domain"/>
    <property type="match status" value="1"/>
</dbReference>
<dbReference type="InterPro" id="IPR050099">
    <property type="entry name" value="SIS_GmhA/DiaA_subfam"/>
</dbReference>
<evidence type="ECO:0000256" key="8">
    <source>
        <dbReference type="ARBA" id="ARBA00023235"/>
    </source>
</evidence>
<comment type="subcellular location">
    <subcellularLocation>
        <location evidence="3 10">Cytoplasm</location>
    </subcellularLocation>
</comment>
<dbReference type="GO" id="GO:0005975">
    <property type="term" value="P:carbohydrate metabolic process"/>
    <property type="evidence" value="ECO:0007669"/>
    <property type="project" value="UniProtKB-UniRule"/>
</dbReference>
<comment type="subunit">
    <text evidence="10">Homotetramer.</text>
</comment>
<dbReference type="HOGENOM" id="CLU_080999_3_1_4"/>
<dbReference type="Gene3D" id="3.40.50.10490">
    <property type="entry name" value="Glucose-6-phosphate isomerase like protein, domain 1"/>
    <property type="match status" value="1"/>
</dbReference>
<feature type="binding site" evidence="10">
    <location>
        <begin position="144"/>
        <end position="145"/>
    </location>
    <ligand>
        <name>substrate</name>
    </ligand>
</feature>